<keyword evidence="1" id="KW-0472">Membrane</keyword>
<keyword evidence="3" id="KW-1185">Reference proteome</keyword>
<keyword evidence="1" id="KW-1133">Transmembrane helix</keyword>
<reference evidence="2 3" key="1">
    <citation type="submission" date="2020-07" db="EMBL/GenBank/DDBJ databases">
        <title>Sequencing the genomes of 1000 actinobacteria strains.</title>
        <authorList>
            <person name="Klenk H.-P."/>
        </authorList>
    </citation>
    <scope>NUCLEOTIDE SEQUENCE [LARGE SCALE GENOMIC DNA]</scope>
    <source>
        <strain evidence="2 3">DSM 44121</strain>
    </source>
</reference>
<sequence>MSRAHSGIARTERLAVLAAVLSGMLLALTVALADAPYATGDEPPHVDYAYQVWHGELPVFEDGLELRPDGAWLAPVQWTAQHPPLYYLLIAPLVGPLADAGHPVAAVYAARGVNVLLSGVFVLAAWSSARRLTRPGSALPPLVAFLAGAMPAAAHVGGGAYNDLLAATGVTVLFGLAATAVRRGLDARLITLLSLVAAACALTRLSAALIAAVVAAFALAAGAVRAAQSRGRWAHVGALALAGPGAVLATSGWFYLRNLELTGTVTGSHFDWALANQNRQERSVVAVLADPETWARLPDLFWWAGRLPPSTPLTSSTLVVTAVLLVWTPLVIALVVALRRRGKQGERRLPDDEPGALPVDRLLLRALPVVAVVVSVTVQVTYAASSGGVYPRYLLVVSLPLCLAIAAGLAARPRLLVPAWTALTLLDLAVWLAVELAAPAPPGYYAELPLPAAAVGAVAAAAVGVSAALALRANRAAATTAAIQTSTTTAPATTS</sequence>
<feature type="transmembrane region" description="Helical" evidence="1">
    <location>
        <begin position="210"/>
        <end position="227"/>
    </location>
</feature>
<organism evidence="2 3">
    <name type="scientific">Promicromonospora sukumoe</name>
    <dbReference type="NCBI Taxonomy" id="88382"/>
    <lineage>
        <taxon>Bacteria</taxon>
        <taxon>Bacillati</taxon>
        <taxon>Actinomycetota</taxon>
        <taxon>Actinomycetes</taxon>
        <taxon>Micrococcales</taxon>
        <taxon>Promicromonosporaceae</taxon>
        <taxon>Promicromonospora</taxon>
    </lineage>
</organism>
<feature type="transmembrane region" description="Helical" evidence="1">
    <location>
        <begin position="390"/>
        <end position="410"/>
    </location>
</feature>
<feature type="transmembrane region" description="Helical" evidence="1">
    <location>
        <begin position="318"/>
        <end position="338"/>
    </location>
</feature>
<dbReference type="Proteomes" id="UP000540568">
    <property type="component" value="Unassembled WGS sequence"/>
</dbReference>
<evidence type="ECO:0000313" key="3">
    <source>
        <dbReference type="Proteomes" id="UP000540568"/>
    </source>
</evidence>
<keyword evidence="1" id="KW-0812">Transmembrane</keyword>
<proteinExistence type="predicted"/>
<dbReference type="AlphaFoldDB" id="A0A7W3PFU6"/>
<gene>
    <name evidence="2" type="ORF">FHX71_004003</name>
</gene>
<evidence type="ECO:0000313" key="2">
    <source>
        <dbReference type="EMBL" id="MBA8810027.1"/>
    </source>
</evidence>
<feature type="transmembrane region" description="Helical" evidence="1">
    <location>
        <begin position="105"/>
        <end position="126"/>
    </location>
</feature>
<accession>A0A7W3PFU6</accession>
<feature type="transmembrane region" description="Helical" evidence="1">
    <location>
        <begin position="138"/>
        <end position="158"/>
    </location>
</feature>
<name>A0A7W3PFU6_9MICO</name>
<feature type="transmembrane region" description="Helical" evidence="1">
    <location>
        <begin position="234"/>
        <end position="256"/>
    </location>
</feature>
<dbReference type="EMBL" id="JACGWV010000002">
    <property type="protein sequence ID" value="MBA8810027.1"/>
    <property type="molecule type" value="Genomic_DNA"/>
</dbReference>
<protein>
    <recommendedName>
        <fullName evidence="4">Dolichyl-phosphate-mannose-protein mannosyltransferase</fullName>
    </recommendedName>
</protein>
<comment type="caution">
    <text evidence="2">The sequence shown here is derived from an EMBL/GenBank/DDBJ whole genome shotgun (WGS) entry which is preliminary data.</text>
</comment>
<feature type="transmembrane region" description="Helical" evidence="1">
    <location>
        <begin position="362"/>
        <end position="384"/>
    </location>
</feature>
<feature type="transmembrane region" description="Helical" evidence="1">
    <location>
        <begin position="417"/>
        <end position="438"/>
    </location>
</feature>
<evidence type="ECO:0000256" key="1">
    <source>
        <dbReference type="SAM" id="Phobius"/>
    </source>
</evidence>
<feature type="transmembrane region" description="Helical" evidence="1">
    <location>
        <begin position="450"/>
        <end position="471"/>
    </location>
</feature>
<evidence type="ECO:0008006" key="4">
    <source>
        <dbReference type="Google" id="ProtNLM"/>
    </source>
</evidence>